<proteinExistence type="predicted"/>
<protein>
    <submittedName>
        <fullName evidence="2">Uncharacterized protein</fullName>
    </submittedName>
</protein>
<feature type="region of interest" description="Disordered" evidence="1">
    <location>
        <begin position="40"/>
        <end position="83"/>
    </location>
</feature>
<feature type="compositionally biased region" description="Basic and acidic residues" evidence="1">
    <location>
        <begin position="40"/>
        <end position="57"/>
    </location>
</feature>
<name>A0A645H5I8_9ZZZZ</name>
<sequence>MRITDHQGVQNPGMNRTVHAFALQLFTDFLRIGPLHPEPERRTPLHAHPEGLVDRKGNLFPRPLRQDTLPAGNGPAAAGEGKKCIQTFQGRIQQKQG</sequence>
<dbReference type="AlphaFoldDB" id="A0A645H5I8"/>
<evidence type="ECO:0000256" key="1">
    <source>
        <dbReference type="SAM" id="MobiDB-lite"/>
    </source>
</evidence>
<gene>
    <name evidence="2" type="ORF">SDC9_178577</name>
</gene>
<evidence type="ECO:0000313" key="2">
    <source>
        <dbReference type="EMBL" id="MPN31103.1"/>
    </source>
</evidence>
<dbReference type="EMBL" id="VSSQ01082500">
    <property type="protein sequence ID" value="MPN31103.1"/>
    <property type="molecule type" value="Genomic_DNA"/>
</dbReference>
<feature type="compositionally biased region" description="Low complexity" evidence="1">
    <location>
        <begin position="70"/>
        <end position="79"/>
    </location>
</feature>
<reference evidence="2" key="1">
    <citation type="submission" date="2019-08" db="EMBL/GenBank/DDBJ databases">
        <authorList>
            <person name="Kucharzyk K."/>
            <person name="Murdoch R.W."/>
            <person name="Higgins S."/>
            <person name="Loffler F."/>
        </authorList>
    </citation>
    <scope>NUCLEOTIDE SEQUENCE</scope>
</reference>
<accession>A0A645H5I8</accession>
<organism evidence="2">
    <name type="scientific">bioreactor metagenome</name>
    <dbReference type="NCBI Taxonomy" id="1076179"/>
    <lineage>
        <taxon>unclassified sequences</taxon>
        <taxon>metagenomes</taxon>
        <taxon>ecological metagenomes</taxon>
    </lineage>
</organism>
<comment type="caution">
    <text evidence="2">The sequence shown here is derived from an EMBL/GenBank/DDBJ whole genome shotgun (WGS) entry which is preliminary data.</text>
</comment>